<dbReference type="InterPro" id="IPR050329">
    <property type="entry name" value="GLI_C2H2-zinc-finger"/>
</dbReference>
<feature type="region of interest" description="Disordered" evidence="6">
    <location>
        <begin position="243"/>
        <end position="284"/>
    </location>
</feature>
<keyword evidence="4" id="KW-0862">Zinc</keyword>
<keyword evidence="1" id="KW-0479">Metal-binding</keyword>
<protein>
    <recommendedName>
        <fullName evidence="7">C2H2-type domain-containing protein</fullName>
    </recommendedName>
</protein>
<name>R7TBL1_CAPTE</name>
<accession>R7TBL1</accession>
<organism evidence="8">
    <name type="scientific">Capitella teleta</name>
    <name type="common">Polychaete worm</name>
    <dbReference type="NCBI Taxonomy" id="283909"/>
    <lineage>
        <taxon>Eukaryota</taxon>
        <taxon>Metazoa</taxon>
        <taxon>Spiralia</taxon>
        <taxon>Lophotrochozoa</taxon>
        <taxon>Annelida</taxon>
        <taxon>Polychaeta</taxon>
        <taxon>Sedentaria</taxon>
        <taxon>Scolecida</taxon>
        <taxon>Capitellidae</taxon>
        <taxon>Capitella</taxon>
    </lineage>
</organism>
<dbReference type="EnsemblMetazoa" id="CapteT227287">
    <property type="protein sequence ID" value="CapteP227287"/>
    <property type="gene ID" value="CapteG227287"/>
</dbReference>
<evidence type="ECO:0000256" key="5">
    <source>
        <dbReference type="PROSITE-ProRule" id="PRU00042"/>
    </source>
</evidence>
<proteinExistence type="predicted"/>
<dbReference type="SUPFAM" id="SSF57667">
    <property type="entry name" value="beta-beta-alpha zinc fingers"/>
    <property type="match status" value="1"/>
</dbReference>
<dbReference type="AlphaFoldDB" id="R7TBL1"/>
<dbReference type="OrthoDB" id="3437960at2759"/>
<evidence type="ECO:0000256" key="4">
    <source>
        <dbReference type="ARBA" id="ARBA00022833"/>
    </source>
</evidence>
<dbReference type="STRING" id="283909.R7TBL1"/>
<dbReference type="GO" id="GO:0045944">
    <property type="term" value="P:positive regulation of transcription by RNA polymerase II"/>
    <property type="evidence" value="ECO:0007669"/>
    <property type="project" value="UniProtKB-ARBA"/>
</dbReference>
<dbReference type="GO" id="GO:0008270">
    <property type="term" value="F:zinc ion binding"/>
    <property type="evidence" value="ECO:0007669"/>
    <property type="project" value="UniProtKB-KW"/>
</dbReference>
<feature type="domain" description="C2H2-type" evidence="7">
    <location>
        <begin position="123"/>
        <end position="152"/>
    </location>
</feature>
<dbReference type="GO" id="GO:0000981">
    <property type="term" value="F:DNA-binding transcription factor activity, RNA polymerase II-specific"/>
    <property type="evidence" value="ECO:0007669"/>
    <property type="project" value="TreeGrafter"/>
</dbReference>
<sequence>MDSEPMFTSPKRMNGFFMDHLGSPPIKDPRMFPWNWGNSAAQAALSPASSVGGSPRTPECGDLKTPERSLLKRGRPRADSIPSLIKEGDKPDGHIQCTICNRYFPREKSLQAHMRTHTGERPFICDFPNCGRAFCQSGQLKTHQRLHTGEKPFKCSHEGCLSFFTHANRHCQEHPLAPLKRVDNESRTMPDETLMQESSPLVKEWLQRYYQQRQERTPMKTRALISISGTKRSLHRDIENQYEREAKRTAPEELIPEPPMRPLEECNSPVKRVPPNSPHQPFRLHRPTFPRVVAEPIVVQPTGSEDTIMGALALMQLARGK</sequence>
<dbReference type="EMBL" id="KB310648">
    <property type="protein sequence ID" value="ELT91104.1"/>
    <property type="molecule type" value="Genomic_DNA"/>
</dbReference>
<evidence type="ECO:0000256" key="1">
    <source>
        <dbReference type="ARBA" id="ARBA00022723"/>
    </source>
</evidence>
<dbReference type="Pfam" id="PF00096">
    <property type="entry name" value="zf-C2H2"/>
    <property type="match status" value="2"/>
</dbReference>
<evidence type="ECO:0000313" key="10">
    <source>
        <dbReference type="Proteomes" id="UP000014760"/>
    </source>
</evidence>
<dbReference type="PROSITE" id="PS50157">
    <property type="entry name" value="ZINC_FINGER_C2H2_2"/>
    <property type="match status" value="2"/>
</dbReference>
<evidence type="ECO:0000256" key="6">
    <source>
        <dbReference type="SAM" id="MobiDB-lite"/>
    </source>
</evidence>
<evidence type="ECO:0000256" key="2">
    <source>
        <dbReference type="ARBA" id="ARBA00022737"/>
    </source>
</evidence>
<dbReference type="PANTHER" id="PTHR19818:SF166">
    <property type="entry name" value="C2H2-TYPE DOMAIN-CONTAINING PROTEIN"/>
    <property type="match status" value="1"/>
</dbReference>
<feature type="domain" description="C2H2-type" evidence="7">
    <location>
        <begin position="95"/>
        <end position="122"/>
    </location>
</feature>
<feature type="region of interest" description="Disordered" evidence="6">
    <location>
        <begin position="43"/>
        <end position="87"/>
    </location>
</feature>
<dbReference type="PANTHER" id="PTHR19818">
    <property type="entry name" value="ZINC FINGER PROTEIN ZIC AND GLI"/>
    <property type="match status" value="1"/>
</dbReference>
<feature type="compositionally biased region" description="Basic and acidic residues" evidence="6">
    <location>
        <begin position="59"/>
        <end position="70"/>
    </location>
</feature>
<keyword evidence="2" id="KW-0677">Repeat</keyword>
<keyword evidence="3 5" id="KW-0863">Zinc-finger</keyword>
<dbReference type="Gene3D" id="3.30.160.60">
    <property type="entry name" value="Classic Zinc Finger"/>
    <property type="match status" value="2"/>
</dbReference>
<dbReference type="InterPro" id="IPR036236">
    <property type="entry name" value="Znf_C2H2_sf"/>
</dbReference>
<dbReference type="EMBL" id="AMQN01013979">
    <property type="status" value="NOT_ANNOTATED_CDS"/>
    <property type="molecule type" value="Genomic_DNA"/>
</dbReference>
<reference evidence="9" key="3">
    <citation type="submission" date="2015-06" db="UniProtKB">
        <authorList>
            <consortium name="EnsemblMetazoa"/>
        </authorList>
    </citation>
    <scope>IDENTIFICATION</scope>
</reference>
<keyword evidence="10" id="KW-1185">Reference proteome</keyword>
<dbReference type="SMART" id="SM00355">
    <property type="entry name" value="ZnF_C2H2"/>
    <property type="match status" value="2"/>
</dbReference>
<dbReference type="GO" id="GO:0000978">
    <property type="term" value="F:RNA polymerase II cis-regulatory region sequence-specific DNA binding"/>
    <property type="evidence" value="ECO:0007669"/>
    <property type="project" value="TreeGrafter"/>
</dbReference>
<reference evidence="10" key="1">
    <citation type="submission" date="2012-12" db="EMBL/GenBank/DDBJ databases">
        <authorList>
            <person name="Hellsten U."/>
            <person name="Grimwood J."/>
            <person name="Chapman J.A."/>
            <person name="Shapiro H."/>
            <person name="Aerts A."/>
            <person name="Otillar R.P."/>
            <person name="Terry A.Y."/>
            <person name="Boore J.L."/>
            <person name="Simakov O."/>
            <person name="Marletaz F."/>
            <person name="Cho S.-J."/>
            <person name="Edsinger-Gonzales E."/>
            <person name="Havlak P."/>
            <person name="Kuo D.-H."/>
            <person name="Larsson T."/>
            <person name="Lv J."/>
            <person name="Arendt D."/>
            <person name="Savage R."/>
            <person name="Osoegawa K."/>
            <person name="de Jong P."/>
            <person name="Lindberg D.R."/>
            <person name="Seaver E.C."/>
            <person name="Weisblat D.A."/>
            <person name="Putnam N.H."/>
            <person name="Grigoriev I.V."/>
            <person name="Rokhsar D.S."/>
        </authorList>
    </citation>
    <scope>NUCLEOTIDE SEQUENCE</scope>
    <source>
        <strain evidence="10">I ESC-2004</strain>
    </source>
</reference>
<evidence type="ECO:0000313" key="8">
    <source>
        <dbReference type="EMBL" id="ELT91104.1"/>
    </source>
</evidence>
<dbReference type="OMA" id="NKHPHVI"/>
<dbReference type="Proteomes" id="UP000014760">
    <property type="component" value="Unassembled WGS sequence"/>
</dbReference>
<dbReference type="HOGENOM" id="CLU_068261_0_0_1"/>
<dbReference type="PROSITE" id="PS00028">
    <property type="entry name" value="ZINC_FINGER_C2H2_1"/>
    <property type="match status" value="2"/>
</dbReference>
<evidence type="ECO:0000313" key="9">
    <source>
        <dbReference type="EnsemblMetazoa" id="CapteP227287"/>
    </source>
</evidence>
<dbReference type="FunFam" id="3.30.160.60:FF:000474">
    <property type="entry name" value="zinc finger protein 367"/>
    <property type="match status" value="1"/>
</dbReference>
<evidence type="ECO:0000259" key="7">
    <source>
        <dbReference type="PROSITE" id="PS50157"/>
    </source>
</evidence>
<dbReference type="InterPro" id="IPR013087">
    <property type="entry name" value="Znf_C2H2_type"/>
</dbReference>
<gene>
    <name evidence="8" type="ORF">CAPTEDRAFT_227287</name>
</gene>
<dbReference type="GO" id="GO:0005634">
    <property type="term" value="C:nucleus"/>
    <property type="evidence" value="ECO:0007669"/>
    <property type="project" value="UniProtKB-ARBA"/>
</dbReference>
<reference evidence="8 10" key="2">
    <citation type="journal article" date="2013" name="Nature">
        <title>Insights into bilaterian evolution from three spiralian genomes.</title>
        <authorList>
            <person name="Simakov O."/>
            <person name="Marletaz F."/>
            <person name="Cho S.J."/>
            <person name="Edsinger-Gonzales E."/>
            <person name="Havlak P."/>
            <person name="Hellsten U."/>
            <person name="Kuo D.H."/>
            <person name="Larsson T."/>
            <person name="Lv J."/>
            <person name="Arendt D."/>
            <person name="Savage R."/>
            <person name="Osoegawa K."/>
            <person name="de Jong P."/>
            <person name="Grimwood J."/>
            <person name="Chapman J.A."/>
            <person name="Shapiro H."/>
            <person name="Aerts A."/>
            <person name="Otillar R.P."/>
            <person name="Terry A.Y."/>
            <person name="Boore J.L."/>
            <person name="Grigoriev I.V."/>
            <person name="Lindberg D.R."/>
            <person name="Seaver E.C."/>
            <person name="Weisblat D.A."/>
            <person name="Putnam N.H."/>
            <person name="Rokhsar D.S."/>
        </authorList>
    </citation>
    <scope>NUCLEOTIDE SEQUENCE</scope>
    <source>
        <strain evidence="8 10">I ESC-2004</strain>
    </source>
</reference>
<evidence type="ECO:0000256" key="3">
    <source>
        <dbReference type="ARBA" id="ARBA00022771"/>
    </source>
</evidence>